<dbReference type="Proteomes" id="UP001157006">
    <property type="component" value="Chromosome 1L"/>
</dbReference>
<proteinExistence type="predicted"/>
<reference evidence="1 2" key="1">
    <citation type="submission" date="2023-01" db="EMBL/GenBank/DDBJ databases">
        <authorList>
            <person name="Kreplak J."/>
        </authorList>
    </citation>
    <scope>NUCLEOTIDE SEQUENCE [LARGE SCALE GENOMIC DNA]</scope>
</reference>
<organism evidence="1 2">
    <name type="scientific">Vicia faba</name>
    <name type="common">Broad bean</name>
    <name type="synonym">Faba vulgaris</name>
    <dbReference type="NCBI Taxonomy" id="3906"/>
    <lineage>
        <taxon>Eukaryota</taxon>
        <taxon>Viridiplantae</taxon>
        <taxon>Streptophyta</taxon>
        <taxon>Embryophyta</taxon>
        <taxon>Tracheophyta</taxon>
        <taxon>Spermatophyta</taxon>
        <taxon>Magnoliopsida</taxon>
        <taxon>eudicotyledons</taxon>
        <taxon>Gunneridae</taxon>
        <taxon>Pentapetalae</taxon>
        <taxon>rosids</taxon>
        <taxon>fabids</taxon>
        <taxon>Fabales</taxon>
        <taxon>Fabaceae</taxon>
        <taxon>Papilionoideae</taxon>
        <taxon>50 kb inversion clade</taxon>
        <taxon>NPAAA clade</taxon>
        <taxon>Hologalegina</taxon>
        <taxon>IRL clade</taxon>
        <taxon>Fabeae</taxon>
        <taxon>Vicia</taxon>
    </lineage>
</organism>
<accession>A0AAV0YRG2</accession>
<protein>
    <submittedName>
        <fullName evidence="1">Uncharacterized protein</fullName>
    </submittedName>
</protein>
<evidence type="ECO:0000313" key="1">
    <source>
        <dbReference type="EMBL" id="CAI8586622.1"/>
    </source>
</evidence>
<sequence length="117" mass="13764">MLNFNNSSISIVIQFKFKYKWTTHPLYLDIVKSSWKSKVVGCPMFVLSEKLRLLKNNLKSWNKNTFGNSHHLVDEEVEKLTYVQGKIQVDGYTEALRSEEKLCMSRLEDALHKEHLF</sequence>
<name>A0AAV0YRG2_VICFA</name>
<dbReference type="EMBL" id="OX451736">
    <property type="protein sequence ID" value="CAI8586622.1"/>
    <property type="molecule type" value="Genomic_DNA"/>
</dbReference>
<gene>
    <name evidence="1" type="ORF">VFH_I262400</name>
</gene>
<dbReference type="AlphaFoldDB" id="A0AAV0YRG2"/>
<evidence type="ECO:0000313" key="2">
    <source>
        <dbReference type="Proteomes" id="UP001157006"/>
    </source>
</evidence>
<keyword evidence="2" id="KW-1185">Reference proteome</keyword>